<organism evidence="3 4">
    <name type="scientific">Actinocrispum wychmicini</name>
    <dbReference type="NCBI Taxonomy" id="1213861"/>
    <lineage>
        <taxon>Bacteria</taxon>
        <taxon>Bacillati</taxon>
        <taxon>Actinomycetota</taxon>
        <taxon>Actinomycetes</taxon>
        <taxon>Pseudonocardiales</taxon>
        <taxon>Pseudonocardiaceae</taxon>
        <taxon>Actinocrispum</taxon>
    </lineage>
</organism>
<comment type="caution">
    <text evidence="3">The sequence shown here is derived from an EMBL/GenBank/DDBJ whole genome shotgun (WGS) entry which is preliminary data.</text>
</comment>
<reference evidence="3 4" key="1">
    <citation type="submission" date="2019-03" db="EMBL/GenBank/DDBJ databases">
        <title>Genomic Encyclopedia of Type Strains, Phase IV (KMG-IV): sequencing the most valuable type-strain genomes for metagenomic binning, comparative biology and taxonomic classification.</title>
        <authorList>
            <person name="Goeker M."/>
        </authorList>
    </citation>
    <scope>NUCLEOTIDE SEQUENCE [LARGE SCALE GENOMIC DNA]</scope>
    <source>
        <strain evidence="3 4">DSM 45934</strain>
    </source>
</reference>
<dbReference type="Proteomes" id="UP000295680">
    <property type="component" value="Unassembled WGS sequence"/>
</dbReference>
<evidence type="ECO:0000256" key="2">
    <source>
        <dbReference type="SAM" id="SignalP"/>
    </source>
</evidence>
<feature type="region of interest" description="Disordered" evidence="1">
    <location>
        <begin position="26"/>
        <end position="50"/>
    </location>
</feature>
<evidence type="ECO:0000256" key="1">
    <source>
        <dbReference type="SAM" id="MobiDB-lite"/>
    </source>
</evidence>
<proteinExistence type="predicted"/>
<evidence type="ECO:0000313" key="3">
    <source>
        <dbReference type="EMBL" id="TCO44702.1"/>
    </source>
</evidence>
<gene>
    <name evidence="3" type="ORF">EV192_12323</name>
</gene>
<protein>
    <submittedName>
        <fullName evidence="3">Uncharacterized protein</fullName>
    </submittedName>
</protein>
<keyword evidence="4" id="KW-1185">Reference proteome</keyword>
<dbReference type="OrthoDB" id="3956200at2"/>
<feature type="chain" id="PRO_5039401109" evidence="2">
    <location>
        <begin position="28"/>
        <end position="503"/>
    </location>
</feature>
<dbReference type="EMBL" id="SLWS01000023">
    <property type="protein sequence ID" value="TCO44702.1"/>
    <property type="molecule type" value="Genomic_DNA"/>
</dbReference>
<feature type="signal peptide" evidence="2">
    <location>
        <begin position="1"/>
        <end position="27"/>
    </location>
</feature>
<dbReference type="PROSITE" id="PS51257">
    <property type="entry name" value="PROKAR_LIPOPROTEIN"/>
    <property type="match status" value="1"/>
</dbReference>
<evidence type="ECO:0000313" key="4">
    <source>
        <dbReference type="Proteomes" id="UP000295680"/>
    </source>
</evidence>
<feature type="region of interest" description="Disordered" evidence="1">
    <location>
        <begin position="136"/>
        <end position="218"/>
    </location>
</feature>
<dbReference type="AlphaFoldDB" id="A0A4R2IJY8"/>
<sequence>MALTRMRSAVAAAAVVALLTACGSSDGGGSGGQPVPVADQPVAQFGNGPKDAKVTYQPDVVVVDGGPKAIRSAGSDGLTWTVDGNAQGVGDLQPGKIMLATSRAAGRVVKVEGAGADRVVTLAPVQLSEVIRDGEIEADGPLSTDGLTYQEIPDAPGAVSVPESTQGGADPSATENPSATNEPTEPAEPSTETSETPDGFVVRTPPLRLRTGGTPMPPPTLGALEKTIGDWVVKPFLDKNGLMTNVGLDVGVTPTQGLKLKLGLKLRIENLQRSMRLGFHDGQITQNSKFMIDGLKLMSLSVAAGSANGTSDNKKVKIEVPIELNQQVIAGGFPFVISQKFTFLVTTGLSEKNANMTALGSWTFSGPLGFDGTNVVVPTVTEKDDMLKSLQGVSIGINGIVAAFQYRIMIGMGVPAAAAGPYAKVIVSAGLTNGSDAGMVKCKNVSLTLSAGAGVGTTLNKTVASAIEKVLGRAIGKKDDFPLVTKDLLKYSKSDPDIRGCQV</sequence>
<feature type="compositionally biased region" description="Low complexity" evidence="1">
    <location>
        <begin position="177"/>
        <end position="197"/>
    </location>
</feature>
<dbReference type="RefSeq" id="WP_132126341.1">
    <property type="nucleotide sequence ID" value="NZ_SLWS01000023.1"/>
</dbReference>
<accession>A0A4R2IJY8</accession>
<keyword evidence="2" id="KW-0732">Signal</keyword>
<name>A0A4R2IJY8_9PSEU</name>